<accession>A0ACB8RZH5</accession>
<keyword evidence="2" id="KW-1185">Reference proteome</keyword>
<name>A0ACB8RZH5_9AGAM</name>
<gene>
    <name evidence="1" type="ORF">FA95DRAFT_1556829</name>
</gene>
<organism evidence="1 2">
    <name type="scientific">Auriscalpium vulgare</name>
    <dbReference type="NCBI Taxonomy" id="40419"/>
    <lineage>
        <taxon>Eukaryota</taxon>
        <taxon>Fungi</taxon>
        <taxon>Dikarya</taxon>
        <taxon>Basidiomycota</taxon>
        <taxon>Agaricomycotina</taxon>
        <taxon>Agaricomycetes</taxon>
        <taxon>Russulales</taxon>
        <taxon>Auriscalpiaceae</taxon>
        <taxon>Auriscalpium</taxon>
    </lineage>
</organism>
<protein>
    <submittedName>
        <fullName evidence="1">Uncharacterized protein</fullName>
    </submittedName>
</protein>
<comment type="caution">
    <text evidence="1">The sequence shown here is derived from an EMBL/GenBank/DDBJ whole genome shotgun (WGS) entry which is preliminary data.</text>
</comment>
<reference evidence="1" key="2">
    <citation type="journal article" date="2022" name="New Phytol.">
        <title>Evolutionary transition to the ectomycorrhizal habit in the genomes of a hyperdiverse lineage of mushroom-forming fungi.</title>
        <authorList>
            <person name="Looney B."/>
            <person name="Miyauchi S."/>
            <person name="Morin E."/>
            <person name="Drula E."/>
            <person name="Courty P.E."/>
            <person name="Kohler A."/>
            <person name="Kuo A."/>
            <person name="LaButti K."/>
            <person name="Pangilinan J."/>
            <person name="Lipzen A."/>
            <person name="Riley R."/>
            <person name="Andreopoulos W."/>
            <person name="He G."/>
            <person name="Johnson J."/>
            <person name="Nolan M."/>
            <person name="Tritt A."/>
            <person name="Barry K.W."/>
            <person name="Grigoriev I.V."/>
            <person name="Nagy L.G."/>
            <person name="Hibbett D."/>
            <person name="Henrissat B."/>
            <person name="Matheny P.B."/>
            <person name="Labbe J."/>
            <person name="Martin F.M."/>
        </authorList>
    </citation>
    <scope>NUCLEOTIDE SEQUENCE</scope>
    <source>
        <strain evidence="1">FP105234-sp</strain>
    </source>
</reference>
<evidence type="ECO:0000313" key="1">
    <source>
        <dbReference type="EMBL" id="KAI0049526.1"/>
    </source>
</evidence>
<reference evidence="1" key="1">
    <citation type="submission" date="2021-02" db="EMBL/GenBank/DDBJ databases">
        <authorList>
            <consortium name="DOE Joint Genome Institute"/>
            <person name="Ahrendt S."/>
            <person name="Looney B.P."/>
            <person name="Miyauchi S."/>
            <person name="Morin E."/>
            <person name="Drula E."/>
            <person name="Courty P.E."/>
            <person name="Chicoki N."/>
            <person name="Fauchery L."/>
            <person name="Kohler A."/>
            <person name="Kuo A."/>
            <person name="Labutti K."/>
            <person name="Pangilinan J."/>
            <person name="Lipzen A."/>
            <person name="Riley R."/>
            <person name="Andreopoulos W."/>
            <person name="He G."/>
            <person name="Johnson J."/>
            <person name="Barry K.W."/>
            <person name="Grigoriev I.V."/>
            <person name="Nagy L."/>
            <person name="Hibbett D."/>
            <person name="Henrissat B."/>
            <person name="Matheny P.B."/>
            <person name="Labbe J."/>
            <person name="Martin F."/>
        </authorList>
    </citation>
    <scope>NUCLEOTIDE SEQUENCE</scope>
    <source>
        <strain evidence="1">FP105234-sp</strain>
    </source>
</reference>
<dbReference type="EMBL" id="MU275872">
    <property type="protein sequence ID" value="KAI0049526.1"/>
    <property type="molecule type" value="Genomic_DNA"/>
</dbReference>
<sequence length="380" mass="42405">MYGAPYGSQQHQPYPPQDYPQPAQPTPTHPPREHDPRESHTTPRPNPHPIGTPITFATGQFSGKKVRAELVELQKADLGRKYARKDRRPLDPPPVVQLRLYVVHEGSRGDVEIENYDEINNMGLICHVDLFPVPSTEPGEMQQVPEQRRRPESTASPSHASTSTMSPTPYSPGTQPYPYTYPAPQPPYSGPPPPQQGAMAMLPPMQMPPQQYGADGAPGSPNPEEVVHYFNNNFPISEGSKCTESLAGTTFVQAANLDYKGNKVLMFVFSDLAVKMEGNFILRYRCFDLFSKVSGGDVDTPVWAECYGGAFRVYSTKEFPGLRASTDLTKHLSYFGVRLNLRESERKRRKKVDEPMASSGRGKGKRRDDDDGDGYRSYDD</sequence>
<dbReference type="Proteomes" id="UP000814033">
    <property type="component" value="Unassembled WGS sequence"/>
</dbReference>
<proteinExistence type="predicted"/>
<evidence type="ECO:0000313" key="2">
    <source>
        <dbReference type="Proteomes" id="UP000814033"/>
    </source>
</evidence>